<dbReference type="InterPro" id="IPR038152">
    <property type="entry name" value="Carbam_trans_C_sf"/>
</dbReference>
<dbReference type="AlphaFoldDB" id="A0A518DQN2"/>
<dbReference type="EMBL" id="CP036433">
    <property type="protein sequence ID" value="QDU94147.1"/>
    <property type="molecule type" value="Genomic_DNA"/>
</dbReference>
<dbReference type="OrthoDB" id="9780777at2"/>
<evidence type="ECO:0000313" key="5">
    <source>
        <dbReference type="Proteomes" id="UP000317648"/>
    </source>
</evidence>
<dbReference type="SUPFAM" id="SSF53067">
    <property type="entry name" value="Actin-like ATPase domain"/>
    <property type="match status" value="1"/>
</dbReference>
<evidence type="ECO:0000259" key="3">
    <source>
        <dbReference type="Pfam" id="PF16861"/>
    </source>
</evidence>
<dbReference type="RefSeq" id="WP_145052039.1">
    <property type="nucleotide sequence ID" value="NZ_CP036433.1"/>
</dbReference>
<dbReference type="InterPro" id="IPR003696">
    <property type="entry name" value="Carbtransf_dom"/>
</dbReference>
<comment type="similarity">
    <text evidence="1">Belongs to the NodU/CmcH family.</text>
</comment>
<keyword evidence="4" id="KW-0808">Transferase</keyword>
<feature type="domain" description="Carbamoyltransferase C-terminal" evidence="3">
    <location>
        <begin position="389"/>
        <end position="560"/>
    </location>
</feature>
<gene>
    <name evidence="4" type="primary">novN</name>
    <name evidence="4" type="ORF">Pla8534_19340</name>
</gene>
<name>A0A518DQN2_9BACT</name>
<dbReference type="EC" id="2.1.3.12" evidence="4"/>
<sequence>MYVLGINSVYHESAACLLDNGRLVAIAEEERFNRVKHGKKPLPDNPDQLPLRSIDYCLRTAGIDLRQVAHIGYSSHPDVRVQRLSGDALDMAQYFCNNIRKTPENLRDMGFAGEFHFIDHHVCHAASAFYPSPFEEAAILTIDGIGDASTTTSHHGVGSQMTLIQEIIPHNSIGFLWELVSMFLGFDIYDATKIMGLAAYGDPSVYRDAFSQIIKATPDGKFEVDSDLTRFYELDYYNASGYFGGLEKVFGLPRRNPKDELTQAYKDISATLQDITDEIVLHITQYLFEKTQSKNLCVAGGVALNCVTNQRIFEQGPFEQLYIQPVAHDGGTAIGAAFYLWHQQLKQPRQACMEHPYWGPEFTTEEIEQALQDRNLTYTRVDQIEDEVARLISEGAVVGWFQGRMEVGPRALGNRSLLADPRNPQMRDMLNHKVKHREFFRPFAPSVLLEEASNWFQIEKENMASEFMLMAYAAHDHLVDKIPAVAHVDGTCRVQLVRQTANPKYHRLISSFFERTGVPMVLNTSFNDSEPIVCSPADAVHTFMKTRIDYLAIGDFLVSKEQNPGPPWEADSAERKCSLQRVLPALHEVVDKAVWDMRLTRYGDIWLATEKEQNASPGSAPIYVEQQLLAGALQEEPLAGKRVLDLSLNAGLLAISAAQAGAKVTALASGPITLPAFNVALNGVHANVEILPRTSAVYQPVTGKKFDWIVGTVNLAPRITQAVDSAAVALGLGPLASVLFQLDTHLAPGGQALIAGVVPGDEQHPHLLSPLLESLAGAVTVRQHPDISTYKEMLDWLVYMGQLPKSQSDLLLLRASQENTTHAHMCLVHYAKDQPHVVTSEPLAPGADDWRWTVRGLEWA</sequence>
<proteinExistence type="inferred from homology"/>
<reference evidence="4 5" key="1">
    <citation type="submission" date="2019-02" db="EMBL/GenBank/DDBJ databases">
        <title>Deep-cultivation of Planctomycetes and their phenomic and genomic characterization uncovers novel biology.</title>
        <authorList>
            <person name="Wiegand S."/>
            <person name="Jogler M."/>
            <person name="Boedeker C."/>
            <person name="Pinto D."/>
            <person name="Vollmers J."/>
            <person name="Rivas-Marin E."/>
            <person name="Kohn T."/>
            <person name="Peeters S.H."/>
            <person name="Heuer A."/>
            <person name="Rast P."/>
            <person name="Oberbeckmann S."/>
            <person name="Bunk B."/>
            <person name="Jeske O."/>
            <person name="Meyerdierks A."/>
            <person name="Storesund J.E."/>
            <person name="Kallscheuer N."/>
            <person name="Luecker S."/>
            <person name="Lage O.M."/>
            <person name="Pohl T."/>
            <person name="Merkel B.J."/>
            <person name="Hornburger P."/>
            <person name="Mueller R.-W."/>
            <person name="Bruemmer F."/>
            <person name="Labrenz M."/>
            <person name="Spormann A.M."/>
            <person name="Op den Camp H."/>
            <person name="Overmann J."/>
            <person name="Amann R."/>
            <person name="Jetten M.S.M."/>
            <person name="Mascher T."/>
            <person name="Medema M.H."/>
            <person name="Devos D.P."/>
            <person name="Kaster A.-K."/>
            <person name="Ovreas L."/>
            <person name="Rohde M."/>
            <person name="Galperin M.Y."/>
            <person name="Jogler C."/>
        </authorList>
    </citation>
    <scope>NUCLEOTIDE SEQUENCE [LARGE SCALE GENOMIC DNA]</scope>
    <source>
        <strain evidence="4 5">Pla85_3_4</strain>
    </source>
</reference>
<dbReference type="Proteomes" id="UP000317648">
    <property type="component" value="Chromosome"/>
</dbReference>
<dbReference type="Gene3D" id="3.90.870.20">
    <property type="entry name" value="Carbamoyltransferase, C-terminal domain"/>
    <property type="match status" value="1"/>
</dbReference>
<dbReference type="InterPro" id="IPR043129">
    <property type="entry name" value="ATPase_NBD"/>
</dbReference>
<dbReference type="GO" id="GO:0016740">
    <property type="term" value="F:transferase activity"/>
    <property type="evidence" value="ECO:0007669"/>
    <property type="project" value="UniProtKB-KW"/>
</dbReference>
<organism evidence="4 5">
    <name type="scientific">Lignipirellula cremea</name>
    <dbReference type="NCBI Taxonomy" id="2528010"/>
    <lineage>
        <taxon>Bacteria</taxon>
        <taxon>Pseudomonadati</taxon>
        <taxon>Planctomycetota</taxon>
        <taxon>Planctomycetia</taxon>
        <taxon>Pirellulales</taxon>
        <taxon>Pirellulaceae</taxon>
        <taxon>Lignipirellula</taxon>
    </lineage>
</organism>
<dbReference type="SUPFAM" id="SSF53335">
    <property type="entry name" value="S-adenosyl-L-methionine-dependent methyltransferases"/>
    <property type="match status" value="1"/>
</dbReference>
<evidence type="ECO:0000256" key="1">
    <source>
        <dbReference type="ARBA" id="ARBA00006129"/>
    </source>
</evidence>
<evidence type="ECO:0000313" key="4">
    <source>
        <dbReference type="EMBL" id="QDU94147.1"/>
    </source>
</evidence>
<dbReference type="Pfam" id="PF16861">
    <property type="entry name" value="Carbam_trans_C"/>
    <property type="match status" value="1"/>
</dbReference>
<protein>
    <submittedName>
        <fullName evidence="4">Decarbamoylnovobiocin carbamoyltransferase</fullName>
        <ecNumber evidence="4">2.1.3.12</ecNumber>
    </submittedName>
</protein>
<dbReference type="PANTHER" id="PTHR34847">
    <property type="entry name" value="NODULATION PROTEIN U"/>
    <property type="match status" value="1"/>
</dbReference>
<accession>A0A518DQN2</accession>
<dbReference type="Gene3D" id="3.40.50.150">
    <property type="entry name" value="Vaccinia Virus protein VP39"/>
    <property type="match status" value="1"/>
</dbReference>
<keyword evidence="5" id="KW-1185">Reference proteome</keyword>
<dbReference type="InterPro" id="IPR029063">
    <property type="entry name" value="SAM-dependent_MTases_sf"/>
</dbReference>
<dbReference type="InterPro" id="IPR031730">
    <property type="entry name" value="Carbam_trans_C"/>
</dbReference>
<dbReference type="Pfam" id="PF02543">
    <property type="entry name" value="Carbam_trans_N"/>
    <property type="match status" value="1"/>
</dbReference>
<dbReference type="InterPro" id="IPR051338">
    <property type="entry name" value="NodU/CmcH_Carbamoyltrnsfr"/>
</dbReference>
<dbReference type="PANTHER" id="PTHR34847:SF1">
    <property type="entry name" value="NODULATION PROTEIN U"/>
    <property type="match status" value="1"/>
</dbReference>
<feature type="domain" description="Carbamoyltransferase" evidence="2">
    <location>
        <begin position="3"/>
        <end position="337"/>
    </location>
</feature>
<dbReference type="KEGG" id="lcre:Pla8534_19340"/>
<dbReference type="Gene3D" id="3.30.420.40">
    <property type="match status" value="2"/>
</dbReference>
<evidence type="ECO:0000259" key="2">
    <source>
        <dbReference type="Pfam" id="PF02543"/>
    </source>
</evidence>
<dbReference type="CDD" id="cd24098">
    <property type="entry name" value="ASKHA_NBD_TobZ_N"/>
    <property type="match status" value="1"/>
</dbReference>